<sequence length="53" mass="5920">MFDDEERDVGMRTALDRARSLNDKVKLALGALRAQGAHLPQRLEQDLEALDAV</sequence>
<proteinExistence type="predicted"/>
<evidence type="ECO:0000313" key="2">
    <source>
        <dbReference type="Proteomes" id="UP000054498"/>
    </source>
</evidence>
<dbReference type="RefSeq" id="XP_013900465.1">
    <property type="nucleotide sequence ID" value="XM_014045011.1"/>
</dbReference>
<dbReference type="Proteomes" id="UP000054498">
    <property type="component" value="Unassembled WGS sequence"/>
</dbReference>
<dbReference type="EMBL" id="KK101284">
    <property type="protein sequence ID" value="KIZ01446.1"/>
    <property type="molecule type" value="Genomic_DNA"/>
</dbReference>
<feature type="non-terminal residue" evidence="1">
    <location>
        <position position="53"/>
    </location>
</feature>
<keyword evidence="2" id="KW-1185">Reference proteome</keyword>
<accession>A0A0D2N682</accession>
<name>A0A0D2N682_9CHLO</name>
<dbReference type="AlphaFoldDB" id="A0A0D2N682"/>
<organism evidence="1 2">
    <name type="scientific">Monoraphidium neglectum</name>
    <dbReference type="NCBI Taxonomy" id="145388"/>
    <lineage>
        <taxon>Eukaryota</taxon>
        <taxon>Viridiplantae</taxon>
        <taxon>Chlorophyta</taxon>
        <taxon>core chlorophytes</taxon>
        <taxon>Chlorophyceae</taxon>
        <taxon>CS clade</taxon>
        <taxon>Sphaeropleales</taxon>
        <taxon>Selenastraceae</taxon>
        <taxon>Monoraphidium</taxon>
    </lineage>
</organism>
<evidence type="ECO:0000313" key="1">
    <source>
        <dbReference type="EMBL" id="KIZ01446.1"/>
    </source>
</evidence>
<protein>
    <submittedName>
        <fullName evidence="1">Uncharacterized protein</fullName>
    </submittedName>
</protein>
<dbReference type="GeneID" id="25739394"/>
<gene>
    <name evidence="1" type="ORF">MNEG_6518</name>
</gene>
<dbReference type="KEGG" id="mng:MNEG_6518"/>
<reference evidence="1 2" key="1">
    <citation type="journal article" date="2013" name="BMC Genomics">
        <title>Reconstruction of the lipid metabolism for the microalga Monoraphidium neglectum from its genome sequence reveals characteristics suitable for biofuel production.</title>
        <authorList>
            <person name="Bogen C."/>
            <person name="Al-Dilaimi A."/>
            <person name="Albersmeier A."/>
            <person name="Wichmann J."/>
            <person name="Grundmann M."/>
            <person name="Rupp O."/>
            <person name="Lauersen K.J."/>
            <person name="Blifernez-Klassen O."/>
            <person name="Kalinowski J."/>
            <person name="Goesmann A."/>
            <person name="Mussgnug J.H."/>
            <person name="Kruse O."/>
        </authorList>
    </citation>
    <scope>NUCLEOTIDE SEQUENCE [LARGE SCALE GENOMIC DNA]</scope>
    <source>
        <strain evidence="1 2">SAG 48.87</strain>
    </source>
</reference>